<dbReference type="EMBL" id="BAABJP010000015">
    <property type="protein sequence ID" value="GAA5158153.1"/>
    <property type="molecule type" value="Genomic_DNA"/>
</dbReference>
<keyword evidence="2" id="KW-1185">Reference proteome</keyword>
<evidence type="ECO:0008006" key="3">
    <source>
        <dbReference type="Google" id="ProtNLM"/>
    </source>
</evidence>
<accession>A0ABP9Q7N7</accession>
<evidence type="ECO:0000313" key="2">
    <source>
        <dbReference type="Proteomes" id="UP001428817"/>
    </source>
</evidence>
<proteinExistence type="predicted"/>
<reference evidence="2" key="1">
    <citation type="journal article" date="2019" name="Int. J. Syst. Evol. Microbiol.">
        <title>The Global Catalogue of Microorganisms (GCM) 10K type strain sequencing project: providing services to taxonomists for standard genome sequencing and annotation.</title>
        <authorList>
            <consortium name="The Broad Institute Genomics Platform"/>
            <consortium name="The Broad Institute Genome Sequencing Center for Infectious Disease"/>
            <person name="Wu L."/>
            <person name="Ma J."/>
        </authorList>
    </citation>
    <scope>NUCLEOTIDE SEQUENCE [LARGE SCALE GENOMIC DNA]</scope>
    <source>
        <strain evidence="2">JCM 18303</strain>
    </source>
</reference>
<evidence type="ECO:0000313" key="1">
    <source>
        <dbReference type="EMBL" id="GAA5158153.1"/>
    </source>
</evidence>
<gene>
    <name evidence="1" type="ORF">GCM10023321_37500</name>
</gene>
<protein>
    <recommendedName>
        <fullName evidence="3">Homeodomain-like domain-containing protein</fullName>
    </recommendedName>
</protein>
<organism evidence="1 2">
    <name type="scientific">Pseudonocardia eucalypti</name>
    <dbReference type="NCBI Taxonomy" id="648755"/>
    <lineage>
        <taxon>Bacteria</taxon>
        <taxon>Bacillati</taxon>
        <taxon>Actinomycetota</taxon>
        <taxon>Actinomycetes</taxon>
        <taxon>Pseudonocardiales</taxon>
        <taxon>Pseudonocardiaceae</taxon>
        <taxon>Pseudonocardia</taxon>
    </lineage>
</organism>
<sequence>MSSRKRSRAVGRRLGIPAATVRSWLRRARDNPEALYRLGVQTVVALDPDLLPPPRATSLSDALQALAAAAAATIARFAPEMSAPQLWPMINMLTQSRLLAPGCSP</sequence>
<dbReference type="RefSeq" id="WP_185059161.1">
    <property type="nucleotide sequence ID" value="NZ_BAABJP010000015.1"/>
</dbReference>
<name>A0ABP9Q7N7_9PSEU</name>
<dbReference type="Proteomes" id="UP001428817">
    <property type="component" value="Unassembled WGS sequence"/>
</dbReference>
<comment type="caution">
    <text evidence="1">The sequence shown here is derived from an EMBL/GenBank/DDBJ whole genome shotgun (WGS) entry which is preliminary data.</text>
</comment>